<reference evidence="7" key="2">
    <citation type="submission" date="2017-12" db="EMBL/GenBank/DDBJ databases">
        <title>Genome sequence of the Bar-tailed Godwit (Limosa lapponica baueri).</title>
        <authorList>
            <person name="Lima N.C.B."/>
            <person name="Parody-Merino A.M."/>
            <person name="Battley P.F."/>
            <person name="Fidler A.E."/>
            <person name="Prosdocimi F."/>
        </authorList>
    </citation>
    <scope>NUCLEOTIDE SEQUENCE [LARGE SCALE GENOMIC DNA]</scope>
</reference>
<dbReference type="GO" id="GO:0005741">
    <property type="term" value="C:mitochondrial outer membrane"/>
    <property type="evidence" value="ECO:0007669"/>
    <property type="project" value="InterPro"/>
</dbReference>
<dbReference type="GO" id="GO:0010972">
    <property type="term" value="P:negative regulation of G2/M transition of mitotic cell cycle"/>
    <property type="evidence" value="ECO:0007669"/>
    <property type="project" value="InterPro"/>
</dbReference>
<feature type="disulfide bond" evidence="1">
    <location>
        <begin position="839"/>
        <end position="857"/>
    </location>
</feature>
<dbReference type="SUPFAM" id="SSF57586">
    <property type="entry name" value="TNF receptor-like"/>
    <property type="match status" value="1"/>
</dbReference>
<feature type="repeat" description="TNFR-Cys" evidence="1">
    <location>
        <begin position="772"/>
        <end position="814"/>
    </location>
</feature>
<dbReference type="AlphaFoldDB" id="A0A2I0TX39"/>
<feature type="coiled-coil region" evidence="2">
    <location>
        <begin position="265"/>
        <end position="326"/>
    </location>
</feature>
<evidence type="ECO:0000256" key="3">
    <source>
        <dbReference type="SAM" id="MobiDB-lite"/>
    </source>
</evidence>
<feature type="region of interest" description="Disordered" evidence="3">
    <location>
        <begin position="705"/>
        <end position="736"/>
    </location>
</feature>
<gene>
    <name evidence="6" type="ORF">llap_11347</name>
</gene>
<dbReference type="PROSITE" id="PS00652">
    <property type="entry name" value="TNFR_NGFR_1"/>
    <property type="match status" value="1"/>
</dbReference>
<dbReference type="OrthoDB" id="10002384at2759"/>
<dbReference type="InterPro" id="IPR001368">
    <property type="entry name" value="TNFR/NGFR_Cys_rich_reg"/>
</dbReference>
<feature type="transmembrane region" description="Helical" evidence="4">
    <location>
        <begin position="975"/>
        <end position="995"/>
    </location>
</feature>
<dbReference type="Pfam" id="PF04799">
    <property type="entry name" value="Fzo_mitofusin"/>
    <property type="match status" value="1"/>
</dbReference>
<feature type="compositionally biased region" description="Basic and acidic residues" evidence="3">
    <location>
        <begin position="439"/>
        <end position="465"/>
    </location>
</feature>
<dbReference type="GO" id="GO:0030336">
    <property type="term" value="P:negative regulation of cell migration"/>
    <property type="evidence" value="ECO:0007669"/>
    <property type="project" value="InterPro"/>
</dbReference>
<sequence length="1016" mass="113059">MAEEIRRLSVLVDEYQADFHPSQVVLKVYKSELHKHIEEGLGRNMSDRCSNAITASLQTMQQEMIDGLKPLLPVSLRGQIDMLIPRQCFTLSYDLNCDKLCADFQEDIEFHFSLGWTMLVNRFLGPKNGRRALMGYNDQVQRPLTPANPSLPPLPQGSMTQEELMVSMVTGLASLTSRTSMGIIVVGGVVWKAVGWRLIALSFGLYGLLYVYERLTWTTKAKERAFKRQFVEYAGEKLQLIVSYTGSNCSHQVQQELAGTFAHLCQQVDVTRENLEQEISAMNKKIEVLDSLQSKAKLLRMDLEHLKRLRQANQDLLQRLRMTQEEIRKRLPSKLLSPASLHNRTTTERSVPLPRRGKENQFDAAKSTADPAMLVSVEPGVYAARAALCSSLKRSSSDRGVQQQQVKTQEAVGLDSSFPGKEKNVMPVPAIITCGRETSGVDRDGLARGSPDKESFLPGHGENRKQSTLPHGFHEKKQLKDDLDSSLSSIQSEETSKQPVVIREPVVRKSILLTSQSKGLKSDPEEHTVPVSGWSVRPFLGYDWIAGLLDTNSSVAEKSDQYFAELQEFRQANKEACIHQEHLEAKALDYIVPEQEPDLITSSHKCVYCYRLNQRLFTVPVDSESACPVCKIPRSHQPPEVLEEPAYVRVSIPRSTLMPAYKYKAHRRKSFDPSDNLALPLHCLAGWENTVPSSIPTLSSLDLRASLGEKPPHHPGLPGSRTVAPAASPGYPDSPTGKLNHLTTVNKHVRVVFPCYVKKKSCPRDPDEDCMRCGPEQYVNEESQKPRCDACVSCAKESDLVEKKPCSFNSSRVCECRPGLFCQTAVVNTCSRCQQHTVCQPGFGVKVRGTSTTDVTCEKCPAGTFSDRHSSTDVCKPHTNCAELNKVALHKGNATHDQVCLDELPTRLTPSTLSMRFSDETNNSDLRRLEENPVTVVSILLRATTTENPSSAPEGKAPAGTSPTSAKGKMTTGGLVLWGVVLSVMVLLVGMLLFWKRKVCKKRILILKGKREFLKL</sequence>
<dbReference type="Gene3D" id="1.20.5.110">
    <property type="match status" value="1"/>
</dbReference>
<keyword evidence="4" id="KW-0472">Membrane</keyword>
<feature type="region of interest" description="Disordered" evidence="3">
    <location>
        <begin position="394"/>
        <end position="420"/>
    </location>
</feature>
<dbReference type="InterPro" id="IPR006884">
    <property type="entry name" value="Fzo/mitofusin_HR2"/>
</dbReference>
<feature type="compositionally biased region" description="Basic and acidic residues" evidence="3">
    <location>
        <begin position="472"/>
        <end position="483"/>
    </location>
</feature>
<evidence type="ECO:0000313" key="7">
    <source>
        <dbReference type="Proteomes" id="UP000233556"/>
    </source>
</evidence>
<name>A0A2I0TX39_LIMLA</name>
<dbReference type="Proteomes" id="UP000233556">
    <property type="component" value="Unassembled WGS sequence"/>
</dbReference>
<reference evidence="7" key="1">
    <citation type="submission" date="2017-11" db="EMBL/GenBank/DDBJ databases">
        <authorList>
            <person name="Lima N.C."/>
            <person name="Parody-Merino A.M."/>
            <person name="Battley P.F."/>
            <person name="Fidler A.E."/>
            <person name="Prosdocimi F."/>
        </authorList>
    </citation>
    <scope>NUCLEOTIDE SEQUENCE [LARGE SCALE GENOMIC DNA]</scope>
</reference>
<dbReference type="SUPFAM" id="SSF111479">
    <property type="entry name" value="Fzo-like conserved region"/>
    <property type="match status" value="1"/>
</dbReference>
<keyword evidence="7" id="KW-1185">Reference proteome</keyword>
<keyword evidence="2" id="KW-0175">Coiled coil</keyword>
<evidence type="ECO:0000256" key="2">
    <source>
        <dbReference type="SAM" id="Coils"/>
    </source>
</evidence>
<dbReference type="PANTHER" id="PTHR34831:SF1">
    <property type="entry name" value="MIGRATION AND INVASION-INHIBITORY PROTEIN"/>
    <property type="match status" value="1"/>
</dbReference>
<dbReference type="PROSITE" id="PS50050">
    <property type="entry name" value="TNFR_NGFR_2"/>
    <property type="match status" value="2"/>
</dbReference>
<protein>
    <submittedName>
        <fullName evidence="6">Migration and invasion-inhibitory protein</fullName>
    </submittedName>
</protein>
<feature type="region of interest" description="Disordered" evidence="3">
    <location>
        <begin position="435"/>
        <end position="498"/>
    </location>
</feature>
<dbReference type="CDD" id="cd00185">
    <property type="entry name" value="TNFRSF"/>
    <property type="match status" value="1"/>
</dbReference>
<comment type="caution">
    <text evidence="1">Lacks conserved residue(s) required for the propagation of feature annotation.</text>
</comment>
<dbReference type="PANTHER" id="PTHR34831">
    <property type="entry name" value="MIGRATION AND INVASION-INHIBITORY PROTEIN"/>
    <property type="match status" value="1"/>
</dbReference>
<dbReference type="Pfam" id="PF00020">
    <property type="entry name" value="TNFR_c6"/>
    <property type="match status" value="2"/>
</dbReference>
<keyword evidence="4" id="KW-1133">Transmembrane helix</keyword>
<feature type="region of interest" description="Disordered" evidence="3">
    <location>
        <begin position="945"/>
        <end position="967"/>
    </location>
</feature>
<feature type="region of interest" description="Disordered" evidence="3">
    <location>
        <begin position="331"/>
        <end position="366"/>
    </location>
</feature>
<feature type="disulfide bond" evidence="1">
    <location>
        <begin position="773"/>
        <end position="788"/>
    </location>
</feature>
<dbReference type="SMART" id="SM00208">
    <property type="entry name" value="TNFR"/>
    <property type="match status" value="3"/>
</dbReference>
<dbReference type="GO" id="GO:0003924">
    <property type="term" value="F:GTPase activity"/>
    <property type="evidence" value="ECO:0007669"/>
    <property type="project" value="InterPro"/>
</dbReference>
<keyword evidence="1" id="KW-1015">Disulfide bond</keyword>
<feature type="compositionally biased region" description="Polar residues" evidence="3">
    <location>
        <begin position="394"/>
        <end position="408"/>
    </location>
</feature>
<proteinExistence type="predicted"/>
<evidence type="ECO:0000313" key="6">
    <source>
        <dbReference type="EMBL" id="PKU38349.1"/>
    </source>
</evidence>
<keyword evidence="4" id="KW-0812">Transmembrane</keyword>
<accession>A0A2I0TX39</accession>
<evidence type="ECO:0000256" key="4">
    <source>
        <dbReference type="SAM" id="Phobius"/>
    </source>
</evidence>
<evidence type="ECO:0000256" key="1">
    <source>
        <dbReference type="PROSITE-ProRule" id="PRU00206"/>
    </source>
</evidence>
<feature type="repeat" description="TNFR-Cys" evidence="1">
    <location>
        <begin position="815"/>
        <end position="857"/>
    </location>
</feature>
<dbReference type="GO" id="GO:0008053">
    <property type="term" value="P:mitochondrial fusion"/>
    <property type="evidence" value="ECO:0007669"/>
    <property type="project" value="InterPro"/>
</dbReference>
<dbReference type="Gene3D" id="2.10.50.10">
    <property type="entry name" value="Tumor Necrosis Factor Receptor, subunit A, domain 2"/>
    <property type="match status" value="2"/>
</dbReference>
<dbReference type="InterPro" id="IPR031466">
    <property type="entry name" value="MIIP"/>
</dbReference>
<feature type="domain" description="TNFR-Cys" evidence="5">
    <location>
        <begin position="772"/>
        <end position="814"/>
    </location>
</feature>
<feature type="domain" description="TNFR-Cys" evidence="5">
    <location>
        <begin position="815"/>
        <end position="857"/>
    </location>
</feature>
<organism evidence="6 7">
    <name type="scientific">Limosa lapponica baueri</name>
    <dbReference type="NCBI Taxonomy" id="1758121"/>
    <lineage>
        <taxon>Eukaryota</taxon>
        <taxon>Metazoa</taxon>
        <taxon>Chordata</taxon>
        <taxon>Craniata</taxon>
        <taxon>Vertebrata</taxon>
        <taxon>Euteleostomi</taxon>
        <taxon>Archelosauria</taxon>
        <taxon>Archosauria</taxon>
        <taxon>Dinosauria</taxon>
        <taxon>Saurischia</taxon>
        <taxon>Theropoda</taxon>
        <taxon>Coelurosauria</taxon>
        <taxon>Aves</taxon>
        <taxon>Neognathae</taxon>
        <taxon>Neoaves</taxon>
        <taxon>Charadriiformes</taxon>
        <taxon>Scolopacidae</taxon>
        <taxon>Limosa</taxon>
    </lineage>
</organism>
<dbReference type="Pfam" id="PF15734">
    <property type="entry name" value="MIIP"/>
    <property type="match status" value="1"/>
</dbReference>
<evidence type="ECO:0000259" key="5">
    <source>
        <dbReference type="PROSITE" id="PS50050"/>
    </source>
</evidence>
<dbReference type="EMBL" id="KZ506771">
    <property type="protein sequence ID" value="PKU38349.1"/>
    <property type="molecule type" value="Genomic_DNA"/>
</dbReference>